<feature type="modified residue" description="4-aspartylphosphate" evidence="2">
    <location>
        <position position="853"/>
    </location>
</feature>
<keyword evidence="3" id="KW-1133">Transmembrane helix</keyword>
<keyword evidence="3" id="KW-0472">Membrane</keyword>
<dbReference type="CDD" id="cd00082">
    <property type="entry name" value="HisKA"/>
    <property type="match status" value="1"/>
</dbReference>
<accession>A0A9W7F2D4</accession>
<keyword evidence="3" id="KW-0812">Transmembrane</keyword>
<dbReference type="PROSITE" id="PS50110">
    <property type="entry name" value="RESPONSE_REGULATORY"/>
    <property type="match status" value="1"/>
</dbReference>
<feature type="domain" description="Histidine kinase" evidence="5">
    <location>
        <begin position="532"/>
        <end position="763"/>
    </location>
</feature>
<sequence>MSSSPFLLLLLLLLLPPPTTSTLTATSSLSSTPILSSIESTRAFNGCGFIRPLTECEEGACGGDTFSSIDKGANVVRVNFDASVCSELKSGKGGDVLKERYEGKSVVIWFKDMVDDCYLNDYFGDVERFYLSFYYSGVKAIIYSSPPKQPGMGSIMVSPYKEHKVALSTPLPFVEIGSEGGRNLMDYLSENESAQVHVEFSYDDNKYEEVYNDGGYKYMFSIPIGLMSMWSMAKCVQIGFEYKPGRMKTKHCVALLEFPANIMVIYFVTHGPFYFGPYVPRHQFLLFSHLFPFSGIASSLLVGQFWSAFAESWPNVDKFIDPVANQANRRRNTIVVTTCVALDSAFGIMSLLIARYSMGRMEVLRSLFYYPMGAIYVFVMLYFLSKVMIARKIAKKREDILKMTFYLVCATLFALSAILNFALLGSGYYLESVNIFCLTNFLFFVGRTGISCCDCSIFTASTGSYHHSFSNSSKVHPESVSTFTSGHSHPPRSNIFLDREKVREWEKRLEREMFEKRENEMLVQQEKNLMAFMFHEIRNPLHAIVLCTEYLLETFASNLIPPVQEELQSIASSSSHLQALLTTFLNLDKLMNSKMPLPQEEFTPRAIVDAIATMTRHTVKDGVVLKYEVDDKVKDEVLVGAPIQLRLMLLNLLTNSFRFTHKGSVTLTIVELGGGGGDGRSEDDTMLLSFRVVDTGSGLPDDIASVFNLRQTSHAEGFGVGLYVVNRLAGLMNGTLKARSPIREADDAGGVGSEFEFILALKRGTPKMNGEKDKQGEGGVEGDDVYQNAAKLLSGLSVLLVDDSKMTNKLMKRKFESNRPFAKLNWSISIAATAEVAIQMLKECNIYDFIVMDEHMDEGGGKLTGSEATKIIRDKEKTEGLLPAVIVGCSGNCSPEDHLKSKQSGQNLLWSKPLPPDTEILNDLCRFIGQRGFVSTSSSNTSISIVSQKNETAVPK</sequence>
<evidence type="ECO:0000256" key="3">
    <source>
        <dbReference type="SAM" id="Phobius"/>
    </source>
</evidence>
<dbReference type="SMART" id="SM00387">
    <property type="entry name" value="HATPase_c"/>
    <property type="match status" value="1"/>
</dbReference>
<protein>
    <submittedName>
        <fullName evidence="7">Uncharacterized protein</fullName>
    </submittedName>
</protein>
<gene>
    <name evidence="7" type="ORF">TrVE_jg1788</name>
</gene>
<dbReference type="InterPro" id="IPR050956">
    <property type="entry name" value="2C_system_His_kinase"/>
</dbReference>
<dbReference type="SUPFAM" id="SSF47384">
    <property type="entry name" value="Homodimeric domain of signal transducing histidine kinase"/>
    <property type="match status" value="1"/>
</dbReference>
<reference evidence="8" key="1">
    <citation type="journal article" date="2023" name="Commun. Biol.">
        <title>Genome analysis of Parmales, the sister group of diatoms, reveals the evolutionary specialization of diatoms from phago-mixotrophs to photoautotrophs.</title>
        <authorList>
            <person name="Ban H."/>
            <person name="Sato S."/>
            <person name="Yoshikawa S."/>
            <person name="Yamada K."/>
            <person name="Nakamura Y."/>
            <person name="Ichinomiya M."/>
            <person name="Sato N."/>
            <person name="Blanc-Mathieu R."/>
            <person name="Endo H."/>
            <person name="Kuwata A."/>
            <person name="Ogata H."/>
        </authorList>
    </citation>
    <scope>NUCLEOTIDE SEQUENCE [LARGE SCALE GENOMIC DNA]</scope>
    <source>
        <strain evidence="8">NIES 3699</strain>
    </source>
</reference>
<keyword evidence="1 2" id="KW-0597">Phosphoprotein</keyword>
<evidence type="ECO:0000256" key="4">
    <source>
        <dbReference type="SAM" id="SignalP"/>
    </source>
</evidence>
<dbReference type="InterPro" id="IPR036890">
    <property type="entry name" value="HATPase_C_sf"/>
</dbReference>
<feature type="signal peptide" evidence="4">
    <location>
        <begin position="1"/>
        <end position="21"/>
    </location>
</feature>
<dbReference type="EMBL" id="BRXX01000236">
    <property type="protein sequence ID" value="GMH99575.1"/>
    <property type="molecule type" value="Genomic_DNA"/>
</dbReference>
<dbReference type="InterPro" id="IPR003594">
    <property type="entry name" value="HATPase_dom"/>
</dbReference>
<dbReference type="InterPro" id="IPR001789">
    <property type="entry name" value="Sig_transdc_resp-reg_receiver"/>
</dbReference>
<comment type="caution">
    <text evidence="7">The sequence shown here is derived from an EMBL/GenBank/DDBJ whole genome shotgun (WGS) entry which is preliminary data.</text>
</comment>
<dbReference type="PANTHER" id="PTHR43719">
    <property type="entry name" value="TWO-COMPONENT HISTIDINE KINASE"/>
    <property type="match status" value="1"/>
</dbReference>
<keyword evidence="4" id="KW-0732">Signal</keyword>
<dbReference type="Proteomes" id="UP001165160">
    <property type="component" value="Unassembled WGS sequence"/>
</dbReference>
<feature type="transmembrane region" description="Helical" evidence="3">
    <location>
        <begin position="405"/>
        <end position="430"/>
    </location>
</feature>
<dbReference type="Gene3D" id="3.30.565.10">
    <property type="entry name" value="Histidine kinase-like ATPase, C-terminal domain"/>
    <property type="match status" value="1"/>
</dbReference>
<dbReference type="SMART" id="SM00388">
    <property type="entry name" value="HisKA"/>
    <property type="match status" value="1"/>
</dbReference>
<dbReference type="Pfam" id="PF00512">
    <property type="entry name" value="HisKA"/>
    <property type="match status" value="1"/>
</dbReference>
<feature type="chain" id="PRO_5040988191" evidence="4">
    <location>
        <begin position="22"/>
        <end position="956"/>
    </location>
</feature>
<feature type="domain" description="Response regulatory" evidence="6">
    <location>
        <begin position="797"/>
        <end position="927"/>
    </location>
</feature>
<dbReference type="Pfam" id="PF02518">
    <property type="entry name" value="HATPase_c"/>
    <property type="match status" value="1"/>
</dbReference>
<evidence type="ECO:0000313" key="8">
    <source>
        <dbReference type="Proteomes" id="UP001165160"/>
    </source>
</evidence>
<feature type="transmembrane region" description="Helical" evidence="3">
    <location>
        <begin position="367"/>
        <end position="384"/>
    </location>
</feature>
<dbReference type="InterPro" id="IPR005467">
    <property type="entry name" value="His_kinase_dom"/>
</dbReference>
<evidence type="ECO:0000256" key="1">
    <source>
        <dbReference type="ARBA" id="ARBA00022553"/>
    </source>
</evidence>
<feature type="transmembrane region" description="Helical" evidence="3">
    <location>
        <begin position="218"/>
        <end position="240"/>
    </location>
</feature>
<name>A0A9W7F2D4_9STRA</name>
<dbReference type="AlphaFoldDB" id="A0A9W7F2D4"/>
<dbReference type="PROSITE" id="PS50109">
    <property type="entry name" value="HIS_KIN"/>
    <property type="match status" value="1"/>
</dbReference>
<dbReference type="GO" id="GO:0000155">
    <property type="term" value="F:phosphorelay sensor kinase activity"/>
    <property type="evidence" value="ECO:0007669"/>
    <property type="project" value="InterPro"/>
</dbReference>
<organism evidence="7 8">
    <name type="scientific">Triparma verrucosa</name>
    <dbReference type="NCBI Taxonomy" id="1606542"/>
    <lineage>
        <taxon>Eukaryota</taxon>
        <taxon>Sar</taxon>
        <taxon>Stramenopiles</taxon>
        <taxon>Ochrophyta</taxon>
        <taxon>Bolidophyceae</taxon>
        <taxon>Parmales</taxon>
        <taxon>Triparmaceae</taxon>
        <taxon>Triparma</taxon>
    </lineage>
</organism>
<keyword evidence="8" id="KW-1185">Reference proteome</keyword>
<evidence type="ECO:0000259" key="6">
    <source>
        <dbReference type="PROSITE" id="PS50110"/>
    </source>
</evidence>
<dbReference type="InterPro" id="IPR036097">
    <property type="entry name" value="HisK_dim/P_sf"/>
</dbReference>
<dbReference type="InterPro" id="IPR011006">
    <property type="entry name" value="CheY-like_superfamily"/>
</dbReference>
<dbReference type="SUPFAM" id="SSF52172">
    <property type="entry name" value="CheY-like"/>
    <property type="match status" value="1"/>
</dbReference>
<dbReference type="PANTHER" id="PTHR43719:SF28">
    <property type="entry name" value="PEROXIDE STRESS-ACTIVATED HISTIDINE KINASE MAK1-RELATED"/>
    <property type="match status" value="1"/>
</dbReference>
<dbReference type="InterPro" id="IPR003661">
    <property type="entry name" value="HisK_dim/P_dom"/>
</dbReference>
<evidence type="ECO:0000259" key="5">
    <source>
        <dbReference type="PROSITE" id="PS50109"/>
    </source>
</evidence>
<proteinExistence type="predicted"/>
<dbReference type="Gene3D" id="1.10.287.130">
    <property type="match status" value="1"/>
</dbReference>
<dbReference type="InterPro" id="IPR004358">
    <property type="entry name" value="Sig_transdc_His_kin-like_C"/>
</dbReference>
<dbReference type="SUPFAM" id="SSF55874">
    <property type="entry name" value="ATPase domain of HSP90 chaperone/DNA topoisomerase II/histidine kinase"/>
    <property type="match status" value="1"/>
</dbReference>
<feature type="transmembrane region" description="Helical" evidence="3">
    <location>
        <begin position="252"/>
        <end position="269"/>
    </location>
</feature>
<feature type="transmembrane region" description="Helical" evidence="3">
    <location>
        <begin position="289"/>
        <end position="313"/>
    </location>
</feature>
<evidence type="ECO:0000313" key="7">
    <source>
        <dbReference type="EMBL" id="GMH99575.1"/>
    </source>
</evidence>
<dbReference type="PRINTS" id="PR00344">
    <property type="entry name" value="BCTRLSENSOR"/>
</dbReference>
<dbReference type="Gene3D" id="3.40.50.2300">
    <property type="match status" value="1"/>
</dbReference>
<evidence type="ECO:0000256" key="2">
    <source>
        <dbReference type="PROSITE-ProRule" id="PRU00169"/>
    </source>
</evidence>
<feature type="transmembrane region" description="Helical" evidence="3">
    <location>
        <begin position="334"/>
        <end position="355"/>
    </location>
</feature>